<feature type="transmembrane region" description="Helical" evidence="6">
    <location>
        <begin position="380"/>
        <end position="400"/>
    </location>
</feature>
<organism evidence="8 9">
    <name type="scientific">Paraburkholderia piptadeniae</name>
    <dbReference type="NCBI Taxonomy" id="1701573"/>
    <lineage>
        <taxon>Bacteria</taxon>
        <taxon>Pseudomonadati</taxon>
        <taxon>Pseudomonadota</taxon>
        <taxon>Betaproteobacteria</taxon>
        <taxon>Burkholderiales</taxon>
        <taxon>Burkholderiaceae</taxon>
        <taxon>Paraburkholderia</taxon>
    </lineage>
</organism>
<feature type="transmembrane region" description="Helical" evidence="6">
    <location>
        <begin position="451"/>
        <end position="467"/>
    </location>
</feature>
<evidence type="ECO:0000259" key="7">
    <source>
        <dbReference type="Pfam" id="PF00324"/>
    </source>
</evidence>
<dbReference type="PROSITE" id="PS00218">
    <property type="entry name" value="AMINO_ACID_PERMEASE_1"/>
    <property type="match status" value="1"/>
</dbReference>
<evidence type="ECO:0000256" key="6">
    <source>
        <dbReference type="SAM" id="Phobius"/>
    </source>
</evidence>
<dbReference type="PANTHER" id="PTHR43495">
    <property type="entry name" value="GABA PERMEASE"/>
    <property type="match status" value="1"/>
</dbReference>
<dbReference type="GO" id="GO:0016020">
    <property type="term" value="C:membrane"/>
    <property type="evidence" value="ECO:0007669"/>
    <property type="project" value="UniProtKB-SubCell"/>
</dbReference>
<protein>
    <submittedName>
        <fullName evidence="8">GABA permease</fullName>
    </submittedName>
</protein>
<feature type="transmembrane region" description="Helical" evidence="6">
    <location>
        <begin position="263"/>
        <end position="284"/>
    </location>
</feature>
<feature type="transmembrane region" description="Helical" evidence="6">
    <location>
        <begin position="304"/>
        <end position="328"/>
    </location>
</feature>
<evidence type="ECO:0000313" key="8">
    <source>
        <dbReference type="EMBL" id="SIT40662.1"/>
    </source>
</evidence>
<dbReference type="PIRSF" id="PIRSF006060">
    <property type="entry name" value="AA_transporter"/>
    <property type="match status" value="1"/>
</dbReference>
<feature type="transmembrane region" description="Helical" evidence="6">
    <location>
        <begin position="119"/>
        <end position="141"/>
    </location>
</feature>
<dbReference type="GO" id="GO:0055085">
    <property type="term" value="P:transmembrane transport"/>
    <property type="evidence" value="ECO:0007669"/>
    <property type="project" value="InterPro"/>
</dbReference>
<keyword evidence="4 6" id="KW-1133">Transmembrane helix</keyword>
<dbReference type="EMBL" id="CYGY02000025">
    <property type="protein sequence ID" value="SIT40662.1"/>
    <property type="molecule type" value="Genomic_DNA"/>
</dbReference>
<dbReference type="Pfam" id="PF00324">
    <property type="entry name" value="AA_permease"/>
    <property type="match status" value="1"/>
</dbReference>
<evidence type="ECO:0000256" key="5">
    <source>
        <dbReference type="ARBA" id="ARBA00023136"/>
    </source>
</evidence>
<evidence type="ECO:0000313" key="9">
    <source>
        <dbReference type="Proteomes" id="UP000195569"/>
    </source>
</evidence>
<dbReference type="InterPro" id="IPR004840">
    <property type="entry name" value="Amino_acid_permease_CS"/>
</dbReference>
<name>A0A1N7RZV1_9BURK</name>
<feature type="transmembrane region" description="Helical" evidence="6">
    <location>
        <begin position="60"/>
        <end position="79"/>
    </location>
</feature>
<feature type="transmembrane region" description="Helical" evidence="6">
    <location>
        <begin position="353"/>
        <end position="374"/>
    </location>
</feature>
<feature type="transmembrane region" description="Helical" evidence="6">
    <location>
        <begin position="221"/>
        <end position="242"/>
    </location>
</feature>
<reference evidence="8" key="1">
    <citation type="submission" date="2016-12" db="EMBL/GenBank/DDBJ databases">
        <authorList>
            <person name="Moulin L."/>
        </authorList>
    </citation>
    <scope>NUCLEOTIDE SEQUENCE [LARGE SCALE GENOMIC DNA]</scope>
    <source>
        <strain evidence="8">STM 7183</strain>
    </source>
</reference>
<gene>
    <name evidence="8" type="primary">gabP</name>
    <name evidence="8" type="ORF">BN2476_250010</name>
</gene>
<sequence length="495" mass="53395">MQPASAVLNGYGGDMQHADNGSQLKCSLKQRHMTMIALGGVIGAGLFVGSGVVIQQAGPAAILSFLLTGGLVVLVMRMLGEMASAMPAVGSFYEYARLAFGERKPSGELAGFLTGWMYWYFWVIVVAVETVAGAHLVQFWLPQVPAWAIGLALLLVLTLTNLISVGSYGEFEFWFASVKVAAIIVFLFVGTLFVLGMWPHANHAALPIAQIAAHGGFMPKGIGPVLSGAVAATGFYFGAEIVTIAAAEAREPERAVAKATNSVITRVLVFYAGSILLVVAIVPWNSPAMSTPYVSALEAMHIPAAAHLMNAIILTAVLSALNSGLYAASRMMFALTRRGDAPRSLAKVNSRGVPVRAILIGTLFGYASVVMSYVSPDTVFAFLVNSYGTVAIFVYVLIALSQLKLRARLEREAPGKLRVKMWCYPYLTWFAIIGMGAIIVAMAFIPDQRKPLWFGVVSLAVLIAVYWQRGRWRKDVGHAQHSIDTERMRVSGRRY</sequence>
<keyword evidence="5 6" id="KW-0472">Membrane</keyword>
<dbReference type="GO" id="GO:0006865">
    <property type="term" value="P:amino acid transport"/>
    <property type="evidence" value="ECO:0007669"/>
    <property type="project" value="InterPro"/>
</dbReference>
<dbReference type="AlphaFoldDB" id="A0A1N7RZV1"/>
<evidence type="ECO:0000256" key="2">
    <source>
        <dbReference type="ARBA" id="ARBA00022448"/>
    </source>
</evidence>
<evidence type="ECO:0000256" key="4">
    <source>
        <dbReference type="ARBA" id="ARBA00022989"/>
    </source>
</evidence>
<dbReference type="FunFam" id="1.20.1740.10:FF:000001">
    <property type="entry name" value="Amino acid permease"/>
    <property type="match status" value="1"/>
</dbReference>
<comment type="caution">
    <text evidence="8">The sequence shown here is derived from an EMBL/GenBank/DDBJ whole genome shotgun (WGS) entry which is preliminary data.</text>
</comment>
<feature type="transmembrane region" description="Helical" evidence="6">
    <location>
        <begin position="147"/>
        <end position="168"/>
    </location>
</feature>
<keyword evidence="2" id="KW-0813">Transport</keyword>
<comment type="subcellular location">
    <subcellularLocation>
        <location evidence="1">Membrane</location>
        <topology evidence="1">Multi-pass membrane protein</topology>
    </subcellularLocation>
</comment>
<feature type="transmembrane region" description="Helical" evidence="6">
    <location>
        <begin position="421"/>
        <end position="445"/>
    </location>
</feature>
<keyword evidence="9" id="KW-1185">Reference proteome</keyword>
<dbReference type="Gene3D" id="1.20.1740.10">
    <property type="entry name" value="Amino acid/polyamine transporter I"/>
    <property type="match status" value="1"/>
</dbReference>
<feature type="transmembrane region" description="Helical" evidence="6">
    <location>
        <begin position="180"/>
        <end position="201"/>
    </location>
</feature>
<feature type="domain" description="Amino acid permease/ SLC12A" evidence="7">
    <location>
        <begin position="32"/>
        <end position="464"/>
    </location>
</feature>
<evidence type="ECO:0000256" key="1">
    <source>
        <dbReference type="ARBA" id="ARBA00004141"/>
    </source>
</evidence>
<evidence type="ECO:0000256" key="3">
    <source>
        <dbReference type="ARBA" id="ARBA00022692"/>
    </source>
</evidence>
<keyword evidence="3 6" id="KW-0812">Transmembrane</keyword>
<dbReference type="Proteomes" id="UP000195569">
    <property type="component" value="Unassembled WGS sequence"/>
</dbReference>
<proteinExistence type="predicted"/>
<feature type="transmembrane region" description="Helical" evidence="6">
    <location>
        <begin position="35"/>
        <end position="54"/>
    </location>
</feature>
<dbReference type="PANTHER" id="PTHR43495:SF5">
    <property type="entry name" value="GAMMA-AMINOBUTYRIC ACID PERMEASE"/>
    <property type="match status" value="1"/>
</dbReference>
<accession>A0A1N7RZV1</accession>
<dbReference type="InterPro" id="IPR004841">
    <property type="entry name" value="AA-permease/SLC12A_dom"/>
</dbReference>